<name>A0A6I4IHQ2_9FLAO</name>
<evidence type="ECO:0000256" key="1">
    <source>
        <dbReference type="SAM" id="SignalP"/>
    </source>
</evidence>
<keyword evidence="3" id="KW-1185">Reference proteome</keyword>
<sequence length="225" mass="24894">MKTLFAFLLISYTCFSQVGIGTNTPNSNSLLEISSTDKVFVPPRMTNAQMLAIPTPLIGSIVYNTTFNAIYIYNSLGWKNASDTDNSSLICKKNGGSLTTSINTYYNFPLNHHHVQTQNPLTYEILSSGKIRVKENGIYMIGAQLSVNNMPSGKKGYSLALFKNGVLLGLLNKNESEQTITDYWGTSGMMTFNLSVNDEIEIKYLINHNANLSLVFAAFSFVKIN</sequence>
<dbReference type="EMBL" id="WQLW01000004">
    <property type="protein sequence ID" value="MVO09108.1"/>
    <property type="molecule type" value="Genomic_DNA"/>
</dbReference>
<protein>
    <recommendedName>
        <fullName evidence="4">TNF family profile domain-containing protein</fullName>
    </recommendedName>
</protein>
<accession>A0A6I4IHQ2</accession>
<gene>
    <name evidence="2" type="ORF">GOQ30_08000</name>
</gene>
<keyword evidence="1" id="KW-0732">Signal</keyword>
<dbReference type="RefSeq" id="WP_140997489.1">
    <property type="nucleotide sequence ID" value="NZ_VDCZ01000004.1"/>
</dbReference>
<dbReference type="AlphaFoldDB" id="A0A6I4IHQ2"/>
<evidence type="ECO:0000313" key="3">
    <source>
        <dbReference type="Proteomes" id="UP000431264"/>
    </source>
</evidence>
<feature type="chain" id="PRO_5026163756" description="TNF family profile domain-containing protein" evidence="1">
    <location>
        <begin position="19"/>
        <end position="225"/>
    </location>
</feature>
<feature type="signal peptide" evidence="1">
    <location>
        <begin position="1"/>
        <end position="18"/>
    </location>
</feature>
<evidence type="ECO:0000313" key="2">
    <source>
        <dbReference type="EMBL" id="MVO09108.1"/>
    </source>
</evidence>
<dbReference type="Gene3D" id="2.60.120.40">
    <property type="match status" value="1"/>
</dbReference>
<dbReference type="Proteomes" id="UP000431264">
    <property type="component" value="Unassembled WGS sequence"/>
</dbReference>
<reference evidence="3" key="1">
    <citation type="submission" date="2019-05" db="EMBL/GenBank/DDBJ databases">
        <title>Flavobacterium profundi sp. nov., isolated from a deep-sea seamount.</title>
        <authorList>
            <person name="Zhang D.-C."/>
        </authorList>
    </citation>
    <scope>NUCLEOTIDE SEQUENCE [LARGE SCALE GENOMIC DNA]</scope>
    <source>
        <strain evidence="3">TP390</strain>
    </source>
</reference>
<dbReference type="InterPro" id="IPR008983">
    <property type="entry name" value="Tumour_necrosis_fac-like_dom"/>
</dbReference>
<evidence type="ECO:0008006" key="4">
    <source>
        <dbReference type="Google" id="ProtNLM"/>
    </source>
</evidence>
<comment type="caution">
    <text evidence="2">The sequence shown here is derived from an EMBL/GenBank/DDBJ whole genome shotgun (WGS) entry which is preliminary data.</text>
</comment>
<organism evidence="2 3">
    <name type="scientific">Flavobacterium profundi</name>
    <dbReference type="NCBI Taxonomy" id="1774945"/>
    <lineage>
        <taxon>Bacteria</taxon>
        <taxon>Pseudomonadati</taxon>
        <taxon>Bacteroidota</taxon>
        <taxon>Flavobacteriia</taxon>
        <taxon>Flavobacteriales</taxon>
        <taxon>Flavobacteriaceae</taxon>
        <taxon>Flavobacterium</taxon>
    </lineage>
</organism>
<dbReference type="OrthoDB" id="1339843at2"/>
<proteinExistence type="predicted"/>